<dbReference type="STRING" id="190650.CC_2499"/>
<dbReference type="HOGENOM" id="CLU_1861610_0_0_5"/>
<dbReference type="Proteomes" id="UP000001816">
    <property type="component" value="Chromosome"/>
</dbReference>
<gene>
    <name evidence="2" type="ordered locus">CC_2499</name>
</gene>
<keyword evidence="3" id="KW-1185">Reference proteome</keyword>
<dbReference type="KEGG" id="ccr:CC_2499"/>
<accession>Q9A5F1</accession>
<feature type="region of interest" description="Disordered" evidence="1">
    <location>
        <begin position="56"/>
        <end position="98"/>
    </location>
</feature>
<evidence type="ECO:0000313" key="3">
    <source>
        <dbReference type="Proteomes" id="UP000001816"/>
    </source>
</evidence>
<protein>
    <submittedName>
        <fullName evidence="2">Uncharacterized protein</fullName>
    </submittedName>
</protein>
<evidence type="ECO:0000256" key="1">
    <source>
        <dbReference type="SAM" id="MobiDB-lite"/>
    </source>
</evidence>
<dbReference type="PIR" id="B87559">
    <property type="entry name" value="B87559"/>
</dbReference>
<dbReference type="AlphaFoldDB" id="Q9A5F1"/>
<feature type="compositionally biased region" description="Basic and acidic residues" evidence="1">
    <location>
        <begin position="56"/>
        <end position="85"/>
    </location>
</feature>
<dbReference type="EnsemblBacteria" id="AAK24470">
    <property type="protein sequence ID" value="AAK24470"/>
    <property type="gene ID" value="CC_2499"/>
</dbReference>
<organism evidence="2 3">
    <name type="scientific">Caulobacter vibrioides (strain ATCC 19089 / CIP 103742 / CB 15)</name>
    <name type="common">Caulobacter crescentus</name>
    <dbReference type="NCBI Taxonomy" id="190650"/>
    <lineage>
        <taxon>Bacteria</taxon>
        <taxon>Pseudomonadati</taxon>
        <taxon>Pseudomonadota</taxon>
        <taxon>Alphaproteobacteria</taxon>
        <taxon>Caulobacterales</taxon>
        <taxon>Caulobacteraceae</taxon>
        <taxon>Caulobacter</taxon>
    </lineage>
</organism>
<proteinExistence type="predicted"/>
<name>Q9A5F1_CAUVC</name>
<dbReference type="BioCyc" id="CAULO:CC2499-MONOMER"/>
<reference evidence="2 3" key="1">
    <citation type="journal article" date="2001" name="Proc. Natl. Acad. Sci. U.S.A.">
        <title>Complete genome sequence of Caulobacter crescentus.</title>
        <authorList>
            <person name="Nierman W.C."/>
            <person name="Feldblyum T.V."/>
            <person name="Laub M.T."/>
            <person name="Paulsen I.T."/>
            <person name="Nelson K.E."/>
            <person name="Eisen J.A."/>
            <person name="Heidelberg J.F."/>
            <person name="Alley M.R."/>
            <person name="Ohta N."/>
            <person name="Maddock J.R."/>
            <person name="Potocka I."/>
            <person name="Nelson W.C."/>
            <person name="Newton A."/>
            <person name="Stephens C."/>
            <person name="Phadke N.D."/>
            <person name="Ely B."/>
            <person name="DeBoy R.T."/>
            <person name="Dodson R.J."/>
            <person name="Durkin A.S."/>
            <person name="Gwinn M.L."/>
            <person name="Haft D.H."/>
            <person name="Kolonay J.F."/>
            <person name="Smit J."/>
            <person name="Craven M.B."/>
            <person name="Khouri H."/>
            <person name="Shetty J."/>
            <person name="Berry K."/>
            <person name="Utterback T."/>
            <person name="Tran K."/>
            <person name="Wolf A."/>
            <person name="Vamathevan J."/>
            <person name="Ermolaeva M."/>
            <person name="White O."/>
            <person name="Salzberg S.L."/>
            <person name="Venter J.C."/>
            <person name="Shapiro L."/>
            <person name="Fraser C.M."/>
        </authorList>
    </citation>
    <scope>NUCLEOTIDE SEQUENCE [LARGE SCALE GENOMIC DNA]</scope>
    <source>
        <strain evidence="3">ATCC 19089 / CB15</strain>
    </source>
</reference>
<dbReference type="EMBL" id="AE005673">
    <property type="protein sequence ID" value="AAK24470.1"/>
    <property type="molecule type" value="Genomic_DNA"/>
</dbReference>
<evidence type="ECO:0000313" key="2">
    <source>
        <dbReference type="EMBL" id="AAK24470.1"/>
    </source>
</evidence>
<sequence length="137" mass="14919">MTGLSAAFATRLADGGLVHRVRRLDLGRLARQLAEGRLGLLVREGDPAIDDHAALFDRSHTQGDADHHGAEQREQQDERAHDRMQTRALSAPGPDGHAADIGFGKPNFGIGHRVLTLRVGEGSRRSLPFLFLGARCR</sequence>